<evidence type="ECO:0000313" key="2">
    <source>
        <dbReference type="EMBL" id="AYJ86146.1"/>
    </source>
</evidence>
<dbReference type="KEGG" id="spha:D3Y57_09420"/>
<dbReference type="SUPFAM" id="SSF51735">
    <property type="entry name" value="NAD(P)-binding Rossmann-fold domains"/>
    <property type="match status" value="1"/>
</dbReference>
<dbReference type="Gene3D" id="3.40.50.720">
    <property type="entry name" value="NAD(P)-binding Rossmann-like Domain"/>
    <property type="match status" value="1"/>
</dbReference>
<dbReference type="EMBL" id="CP032829">
    <property type="protein sequence ID" value="AYJ86146.1"/>
    <property type="molecule type" value="Genomic_DNA"/>
</dbReference>
<keyword evidence="1" id="KW-0520">NAD</keyword>
<dbReference type="PANTHER" id="PTHR43574">
    <property type="entry name" value="EPIMERASE-RELATED"/>
    <property type="match status" value="1"/>
</dbReference>
<sequence length="275" mass="29100">MARLWIFGLGYTASRIAARLRADGWEVSGTGRAGVAFDDDAAVRDGVARATHVLSSVPPADDGDPVLMRYGDVMGGALGGRWLGYLSSTGVYGDVGGAWVDESAPVRGRRANRNRADLDWQDNGAHVFRLPGIYGPGRSALERVAEGKAHRIDLPDQIFSRVHVDDIVTGVIAGFDAPAGVYNLSDDHPAPQNAVIEEAAALLGLPVPGGVSLENLSPMARSFYAENRRVANGKAKRVLGWKPIYADFTAGLRALSATISPISATTPPETANNVQ</sequence>
<accession>A0A494TJZ6</accession>
<dbReference type="Proteomes" id="UP000276254">
    <property type="component" value="Chromosome"/>
</dbReference>
<gene>
    <name evidence="2" type="ORF">D3Y57_09420</name>
</gene>
<proteinExistence type="predicted"/>
<keyword evidence="3" id="KW-1185">Reference proteome</keyword>
<reference evidence="2 3" key="1">
    <citation type="submission" date="2018-09" db="EMBL/GenBank/DDBJ databases">
        <title>Sphingomonas peninsula sp. nov., isolated from fildes peninsula, Antarctic soil.</title>
        <authorList>
            <person name="Yingchao G."/>
        </authorList>
    </citation>
    <scope>NUCLEOTIDE SEQUENCE [LARGE SCALE GENOMIC DNA]</scope>
    <source>
        <strain evidence="2 3">YZ-8</strain>
    </source>
</reference>
<protein>
    <submittedName>
        <fullName evidence="2">NAD(P)-dependent oxidoreductase</fullName>
    </submittedName>
</protein>
<evidence type="ECO:0000313" key="3">
    <source>
        <dbReference type="Proteomes" id="UP000276254"/>
    </source>
</evidence>
<organism evidence="2 3">
    <name type="scientific">Sphingomonas paeninsulae</name>
    <dbReference type="NCBI Taxonomy" id="2319844"/>
    <lineage>
        <taxon>Bacteria</taxon>
        <taxon>Pseudomonadati</taxon>
        <taxon>Pseudomonadota</taxon>
        <taxon>Alphaproteobacteria</taxon>
        <taxon>Sphingomonadales</taxon>
        <taxon>Sphingomonadaceae</taxon>
        <taxon>Sphingomonas</taxon>
    </lineage>
</organism>
<dbReference type="AlphaFoldDB" id="A0A494TJZ6"/>
<dbReference type="InterPro" id="IPR036291">
    <property type="entry name" value="NAD(P)-bd_dom_sf"/>
</dbReference>
<evidence type="ECO:0000256" key="1">
    <source>
        <dbReference type="ARBA" id="ARBA00023027"/>
    </source>
</evidence>
<dbReference type="OrthoDB" id="9808276at2"/>
<name>A0A494TJZ6_SPHPE</name>
<dbReference type="RefSeq" id="WP_121152771.1">
    <property type="nucleotide sequence ID" value="NZ_CP032829.1"/>
</dbReference>